<reference evidence="2 3" key="1">
    <citation type="journal article" date="2024" name="J Genomics">
        <title>Draft genome sequencing and assembly of Favolaschia claudopus CIRM-BRFM 2984 isolated from oak limbs.</title>
        <authorList>
            <person name="Navarro D."/>
            <person name="Drula E."/>
            <person name="Chaduli D."/>
            <person name="Cazenave R."/>
            <person name="Ahrendt S."/>
            <person name="Wang J."/>
            <person name="Lipzen A."/>
            <person name="Daum C."/>
            <person name="Barry K."/>
            <person name="Grigoriev I.V."/>
            <person name="Favel A."/>
            <person name="Rosso M.N."/>
            <person name="Martin F."/>
        </authorList>
    </citation>
    <scope>NUCLEOTIDE SEQUENCE [LARGE SCALE GENOMIC DNA]</scope>
    <source>
        <strain evidence="2 3">CIRM-BRFM 2984</strain>
    </source>
</reference>
<organism evidence="2 3">
    <name type="scientific">Favolaschia claudopus</name>
    <dbReference type="NCBI Taxonomy" id="2862362"/>
    <lineage>
        <taxon>Eukaryota</taxon>
        <taxon>Fungi</taxon>
        <taxon>Dikarya</taxon>
        <taxon>Basidiomycota</taxon>
        <taxon>Agaricomycotina</taxon>
        <taxon>Agaricomycetes</taxon>
        <taxon>Agaricomycetidae</taxon>
        <taxon>Agaricales</taxon>
        <taxon>Marasmiineae</taxon>
        <taxon>Mycenaceae</taxon>
        <taxon>Favolaschia</taxon>
    </lineage>
</organism>
<feature type="compositionally biased region" description="Basic and acidic residues" evidence="1">
    <location>
        <begin position="241"/>
        <end position="251"/>
    </location>
</feature>
<feature type="region of interest" description="Disordered" evidence="1">
    <location>
        <begin position="223"/>
        <end position="251"/>
    </location>
</feature>
<evidence type="ECO:0000256" key="1">
    <source>
        <dbReference type="SAM" id="MobiDB-lite"/>
    </source>
</evidence>
<dbReference type="Proteomes" id="UP001362999">
    <property type="component" value="Unassembled WGS sequence"/>
</dbReference>
<dbReference type="EMBL" id="JAWWNJ010000120">
    <property type="protein sequence ID" value="KAK6988787.1"/>
    <property type="molecule type" value="Genomic_DNA"/>
</dbReference>
<proteinExistence type="predicted"/>
<accession>A0AAV9ZQU8</accession>
<comment type="caution">
    <text evidence="2">The sequence shown here is derived from an EMBL/GenBank/DDBJ whole genome shotgun (WGS) entry which is preliminary data.</text>
</comment>
<sequence>MAPDSEVVVEEEVAHSPAAAVRVHAVLVDSPSVLPMLRFVQQSEAAAAEVDLPDVDHSPVAVVRVPFAPVDSQILQKLHLVPVAVADAAEPHVGDEAVALRHVEFAVASAQSQEEFGDQKHSPRTPRSDRRFVSETSMLPELGKLAVDFPGPDAEVRDADDDLGSLGGRAAVDDPHHAEMRVGCRHLTKPSFGYLSPCCLAAGCYQCLGKVFDHERRVQEVEERDMEAPSLRSVHGAHGQVVDRPETERSE</sequence>
<keyword evidence="3" id="KW-1185">Reference proteome</keyword>
<gene>
    <name evidence="2" type="ORF">R3P38DRAFT_2804254</name>
</gene>
<evidence type="ECO:0000313" key="2">
    <source>
        <dbReference type="EMBL" id="KAK6988787.1"/>
    </source>
</evidence>
<protein>
    <submittedName>
        <fullName evidence="2">Uncharacterized protein</fullName>
    </submittedName>
</protein>
<evidence type="ECO:0000313" key="3">
    <source>
        <dbReference type="Proteomes" id="UP001362999"/>
    </source>
</evidence>
<name>A0AAV9ZQU8_9AGAR</name>
<dbReference type="AlphaFoldDB" id="A0AAV9ZQU8"/>